<sequence length="184" mass="21218">MFKPYPLSKYDSHAWSMAVGLPAIWAISAIFLPQQVALTLYTVFSLIWVLLDRLQLMKQEKEAPAVWWFVLPMVYLRQRDERQGKPWRLLQVWLLCTVLSVLVGNHFKSQSGTDLLAQSACPVVTKIMKRQGIEEHCIRVTDVKEEVKGRFYQAYALMNSGFKQPLTIEVRADNAIYVTLADEK</sequence>
<dbReference type="RefSeq" id="WP_039311767.1">
    <property type="nucleotide sequence ID" value="NZ_JQOD01000001.1"/>
</dbReference>
<reference evidence="2 3" key="1">
    <citation type="submission" date="2014-08" db="EMBL/GenBank/DDBJ databases">
        <title>Genome sequences of NCPPB Pectobacterium isolates.</title>
        <authorList>
            <person name="Glover R.H."/>
            <person name="Sapp M."/>
            <person name="Elphinstone J."/>
        </authorList>
    </citation>
    <scope>NUCLEOTIDE SEQUENCE [LARGE SCALE GENOMIC DNA]</scope>
    <source>
        <strain evidence="2 3">LMG 21372</strain>
    </source>
</reference>
<keyword evidence="1" id="KW-0812">Transmembrane</keyword>
<evidence type="ECO:0000256" key="1">
    <source>
        <dbReference type="SAM" id="Phobius"/>
    </source>
</evidence>
<evidence type="ECO:0000313" key="3">
    <source>
        <dbReference type="Proteomes" id="UP000029435"/>
    </source>
</evidence>
<evidence type="ECO:0000313" key="2">
    <source>
        <dbReference type="EMBL" id="KGA35244.1"/>
    </source>
</evidence>
<accession>A0A0M2F2K3</accession>
<feature type="transmembrane region" description="Helical" evidence="1">
    <location>
        <begin position="23"/>
        <end position="51"/>
    </location>
</feature>
<organism evidence="2 3">
    <name type="scientific">Pectobacterium brasiliense</name>
    <dbReference type="NCBI Taxonomy" id="180957"/>
    <lineage>
        <taxon>Bacteria</taxon>
        <taxon>Pseudomonadati</taxon>
        <taxon>Pseudomonadota</taxon>
        <taxon>Gammaproteobacteria</taxon>
        <taxon>Enterobacterales</taxon>
        <taxon>Pectobacteriaceae</taxon>
        <taxon>Pectobacterium</taxon>
    </lineage>
</organism>
<dbReference type="OrthoDB" id="6556029at2"/>
<dbReference type="AlphaFoldDB" id="A0A0M2F2K3"/>
<dbReference type="Proteomes" id="UP000029435">
    <property type="component" value="Unassembled WGS sequence"/>
</dbReference>
<comment type="caution">
    <text evidence="2">The sequence shown here is derived from an EMBL/GenBank/DDBJ whole genome shotgun (WGS) entry which is preliminary data.</text>
</comment>
<proteinExistence type="predicted"/>
<keyword evidence="1" id="KW-1133">Transmembrane helix</keyword>
<keyword evidence="1" id="KW-0472">Membrane</keyword>
<protein>
    <submittedName>
        <fullName evidence="2">Uncharacterized protein</fullName>
    </submittedName>
</protein>
<gene>
    <name evidence="2" type="ORF">KU74_01870</name>
</gene>
<dbReference type="EMBL" id="JQOD01000001">
    <property type="protein sequence ID" value="KGA35244.1"/>
    <property type="molecule type" value="Genomic_DNA"/>
</dbReference>
<name>A0A0M2F2K3_9GAMM</name>